<dbReference type="SMART" id="SM00066">
    <property type="entry name" value="GAL4"/>
    <property type="match status" value="1"/>
</dbReference>
<dbReference type="InterPro" id="IPR001138">
    <property type="entry name" value="Zn2Cys6_DnaBD"/>
</dbReference>
<gene>
    <name evidence="9" type="ORF">BDV98DRAFT_218</name>
</gene>
<dbReference type="InterPro" id="IPR051089">
    <property type="entry name" value="prtT"/>
</dbReference>
<dbReference type="PANTHER" id="PTHR31845">
    <property type="entry name" value="FINGER DOMAIN PROTEIN, PUTATIVE-RELATED"/>
    <property type="match status" value="1"/>
</dbReference>
<evidence type="ECO:0000256" key="3">
    <source>
        <dbReference type="ARBA" id="ARBA00023015"/>
    </source>
</evidence>
<dbReference type="GO" id="GO:0000981">
    <property type="term" value="F:DNA-binding transcription factor activity, RNA polymerase II-specific"/>
    <property type="evidence" value="ECO:0007669"/>
    <property type="project" value="InterPro"/>
</dbReference>
<feature type="region of interest" description="Disordered" evidence="7">
    <location>
        <begin position="212"/>
        <end position="260"/>
    </location>
</feature>
<dbReference type="GO" id="GO:0005634">
    <property type="term" value="C:nucleus"/>
    <property type="evidence" value="ECO:0007669"/>
    <property type="project" value="UniProtKB-SubCell"/>
</dbReference>
<reference evidence="9 10" key="1">
    <citation type="journal article" date="2019" name="Nat. Ecol. Evol.">
        <title>Megaphylogeny resolves global patterns of mushroom evolution.</title>
        <authorList>
            <person name="Varga T."/>
            <person name="Krizsan K."/>
            <person name="Foldi C."/>
            <person name="Dima B."/>
            <person name="Sanchez-Garcia M."/>
            <person name="Sanchez-Ramirez S."/>
            <person name="Szollosi G.J."/>
            <person name="Szarkandi J.G."/>
            <person name="Papp V."/>
            <person name="Albert L."/>
            <person name="Andreopoulos W."/>
            <person name="Angelini C."/>
            <person name="Antonin V."/>
            <person name="Barry K.W."/>
            <person name="Bougher N.L."/>
            <person name="Buchanan P."/>
            <person name="Buyck B."/>
            <person name="Bense V."/>
            <person name="Catcheside P."/>
            <person name="Chovatia M."/>
            <person name="Cooper J."/>
            <person name="Damon W."/>
            <person name="Desjardin D."/>
            <person name="Finy P."/>
            <person name="Geml J."/>
            <person name="Haridas S."/>
            <person name="Hughes K."/>
            <person name="Justo A."/>
            <person name="Karasinski D."/>
            <person name="Kautmanova I."/>
            <person name="Kiss B."/>
            <person name="Kocsube S."/>
            <person name="Kotiranta H."/>
            <person name="LaButti K.M."/>
            <person name="Lechner B.E."/>
            <person name="Liimatainen K."/>
            <person name="Lipzen A."/>
            <person name="Lukacs Z."/>
            <person name="Mihaltcheva S."/>
            <person name="Morgado L.N."/>
            <person name="Niskanen T."/>
            <person name="Noordeloos M.E."/>
            <person name="Ohm R.A."/>
            <person name="Ortiz-Santana B."/>
            <person name="Ovrebo C."/>
            <person name="Racz N."/>
            <person name="Riley R."/>
            <person name="Savchenko A."/>
            <person name="Shiryaev A."/>
            <person name="Soop K."/>
            <person name="Spirin V."/>
            <person name="Szebenyi C."/>
            <person name="Tomsovsky M."/>
            <person name="Tulloss R.E."/>
            <person name="Uehling J."/>
            <person name="Grigoriev I.V."/>
            <person name="Vagvolgyi C."/>
            <person name="Papp T."/>
            <person name="Martin F.M."/>
            <person name="Miettinen O."/>
            <person name="Hibbett D.S."/>
            <person name="Nagy L.G."/>
        </authorList>
    </citation>
    <scope>NUCLEOTIDE SEQUENCE [LARGE SCALE GENOMIC DNA]</scope>
    <source>
        <strain evidence="9 10">CBS 309.79</strain>
    </source>
</reference>
<feature type="compositionally biased region" description="Basic residues" evidence="7">
    <location>
        <begin position="819"/>
        <end position="831"/>
    </location>
</feature>
<feature type="compositionally biased region" description="Pro residues" evidence="7">
    <location>
        <begin position="234"/>
        <end position="256"/>
    </location>
</feature>
<feature type="compositionally biased region" description="Low complexity" evidence="7">
    <location>
        <begin position="780"/>
        <end position="794"/>
    </location>
</feature>
<keyword evidence="3" id="KW-0805">Transcription regulation</keyword>
<keyword evidence="10" id="KW-1185">Reference proteome</keyword>
<feature type="region of interest" description="Disordered" evidence="7">
    <location>
        <begin position="670"/>
        <end position="689"/>
    </location>
</feature>
<dbReference type="PANTHER" id="PTHR31845:SF19">
    <property type="entry name" value="TRANSCRIPTION FACTOR DOMAIN-CONTAINING PROTEIN"/>
    <property type="match status" value="1"/>
</dbReference>
<protein>
    <submittedName>
        <fullName evidence="9">Fungal-specific transcription factor domain-containing protein</fullName>
    </submittedName>
</protein>
<dbReference type="InterPro" id="IPR007219">
    <property type="entry name" value="XnlR_reg_dom"/>
</dbReference>
<dbReference type="PROSITE" id="PS50048">
    <property type="entry name" value="ZN2_CY6_FUNGAL_2"/>
    <property type="match status" value="1"/>
</dbReference>
<dbReference type="Proteomes" id="UP000305067">
    <property type="component" value="Unassembled WGS sequence"/>
</dbReference>
<evidence type="ECO:0000259" key="8">
    <source>
        <dbReference type="PROSITE" id="PS50048"/>
    </source>
</evidence>
<evidence type="ECO:0000256" key="4">
    <source>
        <dbReference type="ARBA" id="ARBA00023125"/>
    </source>
</evidence>
<feature type="compositionally biased region" description="Polar residues" evidence="7">
    <location>
        <begin position="84"/>
        <end position="106"/>
    </location>
</feature>
<feature type="compositionally biased region" description="Gly residues" evidence="7">
    <location>
        <begin position="147"/>
        <end position="161"/>
    </location>
</feature>
<dbReference type="GO" id="GO:0006351">
    <property type="term" value="P:DNA-templated transcription"/>
    <property type="evidence" value="ECO:0007669"/>
    <property type="project" value="InterPro"/>
</dbReference>
<evidence type="ECO:0000256" key="7">
    <source>
        <dbReference type="SAM" id="MobiDB-lite"/>
    </source>
</evidence>
<keyword evidence="5" id="KW-0804">Transcription</keyword>
<dbReference type="CDD" id="cd00067">
    <property type="entry name" value="GAL4"/>
    <property type="match status" value="1"/>
</dbReference>
<accession>A0A5C3QY59</accession>
<evidence type="ECO:0000256" key="2">
    <source>
        <dbReference type="ARBA" id="ARBA00022723"/>
    </source>
</evidence>
<proteinExistence type="predicted"/>
<feature type="region of interest" description="Disordered" evidence="7">
    <location>
        <begin position="702"/>
        <end position="852"/>
    </location>
</feature>
<organism evidence="9 10">
    <name type="scientific">Pterulicium gracile</name>
    <dbReference type="NCBI Taxonomy" id="1884261"/>
    <lineage>
        <taxon>Eukaryota</taxon>
        <taxon>Fungi</taxon>
        <taxon>Dikarya</taxon>
        <taxon>Basidiomycota</taxon>
        <taxon>Agaricomycotina</taxon>
        <taxon>Agaricomycetes</taxon>
        <taxon>Agaricomycetidae</taxon>
        <taxon>Agaricales</taxon>
        <taxon>Pleurotineae</taxon>
        <taxon>Pterulaceae</taxon>
        <taxon>Pterulicium</taxon>
    </lineage>
</organism>
<dbReference type="OrthoDB" id="3163292at2759"/>
<dbReference type="CDD" id="cd12148">
    <property type="entry name" value="fungal_TF_MHR"/>
    <property type="match status" value="1"/>
</dbReference>
<dbReference type="Gene3D" id="4.10.240.10">
    <property type="entry name" value="Zn(2)-C6 fungal-type DNA-binding domain"/>
    <property type="match status" value="1"/>
</dbReference>
<keyword evidence="6" id="KW-0539">Nucleus</keyword>
<dbReference type="SMART" id="SM00906">
    <property type="entry name" value="Fungal_trans"/>
    <property type="match status" value="1"/>
</dbReference>
<keyword evidence="4" id="KW-0238">DNA-binding</keyword>
<dbReference type="AlphaFoldDB" id="A0A5C3QY59"/>
<feature type="domain" description="Zn(2)-C6 fungal-type" evidence="8">
    <location>
        <begin position="20"/>
        <end position="53"/>
    </location>
</feature>
<evidence type="ECO:0000256" key="1">
    <source>
        <dbReference type="ARBA" id="ARBA00004123"/>
    </source>
</evidence>
<evidence type="ECO:0000256" key="5">
    <source>
        <dbReference type="ARBA" id="ARBA00023163"/>
    </source>
</evidence>
<feature type="compositionally biased region" description="Polar residues" evidence="7">
    <location>
        <begin position="735"/>
        <end position="767"/>
    </location>
</feature>
<dbReference type="Pfam" id="PF04082">
    <property type="entry name" value="Fungal_trans"/>
    <property type="match status" value="1"/>
</dbReference>
<evidence type="ECO:0000313" key="10">
    <source>
        <dbReference type="Proteomes" id="UP000305067"/>
    </source>
</evidence>
<dbReference type="PROSITE" id="PS00463">
    <property type="entry name" value="ZN2_CY6_FUNGAL_1"/>
    <property type="match status" value="1"/>
</dbReference>
<dbReference type="InterPro" id="IPR036864">
    <property type="entry name" value="Zn2-C6_fun-type_DNA-bd_sf"/>
</dbReference>
<dbReference type="GO" id="GO:0000976">
    <property type="term" value="F:transcription cis-regulatory region binding"/>
    <property type="evidence" value="ECO:0007669"/>
    <property type="project" value="TreeGrafter"/>
</dbReference>
<feature type="compositionally biased region" description="Low complexity" evidence="7">
    <location>
        <begin position="805"/>
        <end position="818"/>
    </location>
</feature>
<dbReference type="STRING" id="1884261.A0A5C3QY59"/>
<evidence type="ECO:0000313" key="9">
    <source>
        <dbReference type="EMBL" id="TFL06842.1"/>
    </source>
</evidence>
<comment type="subcellular location">
    <subcellularLocation>
        <location evidence="1">Nucleus</location>
    </subcellularLocation>
</comment>
<feature type="compositionally biased region" description="Low complexity" evidence="7">
    <location>
        <begin position="131"/>
        <end position="146"/>
    </location>
</feature>
<sequence>MDVKPIPTSTKPPIVRGARACTVCRAAKMKCVGAEDGAEKCQRCQRTGNDCVFEKHKRGRKPGSKLSEASKMLRRLEKGLNNAKLKSQQNKDSPQDPASTSYTSHNNRNHPPHLRGFDQTGSGGDPTEAYPATHPGASPSSSSVPLGPGGSAGTPGMGGIYGSRRQISISSSAPNSMEEDTDPMDPSRPLNDTGIFPAKLIRSEKKSSFFRTILNPEPSDSPGYRSLDGSSPATPAPIPSPAPGHPQHPGHPPISPPSSVTPIFSTSPDALVDPIDAGLITKEHALDLWDYIFLRLNPFVNLFDPVLHTLDYVRGRCPFLFTTLIMAACKFFNSDQYQACLKLANEYAARAFIEGWKRVEVVQAFACLTYWRDMNLRDPNENRTWTYIGYACRMAVELDLNRYVAQPSPTETTQQRLERRNRERTYLILFVHDRSLSTQTGKPWMLQECDLVRNSNRWHEHNGAAPSGEDGDAPIRPEDVILASFVQLRRIVAETTEHLLSANASASRTTDVNHDGTLKTCNARLQRWSEDWKEQLERAYNVQPFHWSSLSPSSRARPNLEPLYSCFSYAIDVLKIVSEDFAKIDMLSYSQDSIAVMTAYATVFLVRLVRSPTTVSELDDGAAEATYARIRTVSAAYHKASQISPACLSISYHSRFLIWLIQDGFVTSSSGATPTATTGGSSTRRSSSAIGGAIKQEQYPDGPMQVLAPQPVPAYQPSGSVGNYYPNHHIPHSLDAQSHSQTLDHSSPYNALPPSQNSNIHPSSTHSPHVPVHYGSASLISGHSSITPHSHPTSAPLLPSHPHVPQHASLHPQHSPSPHGHHSHHSPHPHSHPLAETHTPHAGPTQTQHPSDTAVYYANPHQMPHHHQHGGAQRTEQDDMYWKNIIQELRFGDQAQVDPRVMQSLDQYGQYHPGMRHRA</sequence>
<dbReference type="EMBL" id="ML178814">
    <property type="protein sequence ID" value="TFL06842.1"/>
    <property type="molecule type" value="Genomic_DNA"/>
</dbReference>
<dbReference type="GO" id="GO:0008270">
    <property type="term" value="F:zinc ion binding"/>
    <property type="evidence" value="ECO:0007669"/>
    <property type="project" value="InterPro"/>
</dbReference>
<feature type="compositionally biased region" description="Polar residues" evidence="7">
    <location>
        <begin position="165"/>
        <end position="175"/>
    </location>
</feature>
<name>A0A5C3QY59_9AGAR</name>
<feature type="region of interest" description="Disordered" evidence="7">
    <location>
        <begin position="77"/>
        <end position="194"/>
    </location>
</feature>
<keyword evidence="2" id="KW-0479">Metal-binding</keyword>
<evidence type="ECO:0000256" key="6">
    <source>
        <dbReference type="ARBA" id="ARBA00023242"/>
    </source>
</evidence>
<dbReference type="SUPFAM" id="SSF57701">
    <property type="entry name" value="Zn2/Cys6 DNA-binding domain"/>
    <property type="match status" value="1"/>
</dbReference>